<dbReference type="EMBL" id="AP027081">
    <property type="protein sequence ID" value="BDU76371.1"/>
    <property type="molecule type" value="Genomic_DNA"/>
</dbReference>
<sequence length="231" mass="23564">MVNGPNVRMMAGLSALLLLACGGPGGVTVAGAMAGGGGFSVLEGTASGTVRDPMTGQGLPGVQVLALAPEPPALDGRVRFGEVLGAGLTGPDGAFVIPGLPLDRPFRLVCQPDLPARAYAQAASGTLSVSRSARQVMAALTARPTIQLGGLRLEPGPWAWSTGELRVYWMGDDWTGEEGLWIRSATLVPGQPLFLDRLPAGAYRAVVTGCGGPLAGQGRPFRILAGVVTVL</sequence>
<keyword evidence="2" id="KW-1185">Reference proteome</keyword>
<proteinExistence type="predicted"/>
<reference evidence="1" key="1">
    <citation type="journal article" date="2023" name="Int. J. Syst. Evol. Microbiol.">
        <title>Mesoterricola silvestris gen. nov., sp. nov., Mesoterricola sediminis sp. nov., Geothrix oryzae sp. nov., Geothrix edaphica sp. nov., Geothrix rubra sp. nov., and Geothrix limicola sp. nov., six novel members of Acidobacteriota isolated from soils.</title>
        <authorList>
            <person name="Itoh H."/>
            <person name="Sugisawa Y."/>
            <person name="Mise K."/>
            <person name="Xu Z."/>
            <person name="Kuniyasu M."/>
            <person name="Ushijima N."/>
            <person name="Kawano K."/>
            <person name="Kobayashi E."/>
            <person name="Shiratori Y."/>
            <person name="Masuda Y."/>
            <person name="Senoo K."/>
        </authorList>
    </citation>
    <scope>NUCLEOTIDE SEQUENCE</scope>
    <source>
        <strain evidence="1">W786</strain>
    </source>
</reference>
<organism evidence="1 2">
    <name type="scientific">Mesoterricola sediminis</name>
    <dbReference type="NCBI Taxonomy" id="2927980"/>
    <lineage>
        <taxon>Bacteria</taxon>
        <taxon>Pseudomonadati</taxon>
        <taxon>Acidobacteriota</taxon>
        <taxon>Holophagae</taxon>
        <taxon>Holophagales</taxon>
        <taxon>Holophagaceae</taxon>
        <taxon>Mesoterricola</taxon>
    </lineage>
</organism>
<evidence type="ECO:0000313" key="2">
    <source>
        <dbReference type="Proteomes" id="UP001228113"/>
    </source>
</evidence>
<accession>A0AA48KBX8</accession>
<gene>
    <name evidence="1" type="ORF">METESE_13290</name>
</gene>
<protein>
    <submittedName>
        <fullName evidence="1">Uncharacterized protein</fullName>
    </submittedName>
</protein>
<name>A0AA48KBX8_9BACT</name>
<dbReference type="RefSeq" id="WP_316411365.1">
    <property type="nucleotide sequence ID" value="NZ_AP027081.1"/>
</dbReference>
<dbReference type="KEGG" id="msea:METESE_13290"/>
<evidence type="ECO:0000313" key="1">
    <source>
        <dbReference type="EMBL" id="BDU76371.1"/>
    </source>
</evidence>
<dbReference type="Proteomes" id="UP001228113">
    <property type="component" value="Chromosome"/>
</dbReference>
<dbReference type="AlphaFoldDB" id="A0AA48KBX8"/>